<feature type="binding site" evidence="10">
    <location>
        <position position="118"/>
    </location>
    <ligand>
        <name>K(+)</name>
        <dbReference type="ChEBI" id="CHEBI:29103"/>
    </ligand>
</feature>
<accession>A0A8H3EWM0</accession>
<comment type="caution">
    <text evidence="10">Lacks conserved residue(s) required for the propagation of feature annotation.</text>
</comment>
<keyword evidence="13" id="KW-1185">Reference proteome</keyword>
<keyword evidence="10" id="KW-0963">Cytoplasm</keyword>
<dbReference type="InterPro" id="IPR032976">
    <property type="entry name" value="YJEFN_prot_NAXE-like"/>
</dbReference>
<dbReference type="GO" id="GO:0052856">
    <property type="term" value="F:NAD(P)HX epimerase activity"/>
    <property type="evidence" value="ECO:0007669"/>
    <property type="project" value="UniProtKB-UniRule"/>
</dbReference>
<dbReference type="InterPro" id="IPR004443">
    <property type="entry name" value="YjeF_N_dom"/>
</dbReference>
<comment type="catalytic activity">
    <reaction evidence="1 10">
        <text>(6R)-NADHX = (6S)-NADHX</text>
        <dbReference type="Rhea" id="RHEA:32215"/>
        <dbReference type="ChEBI" id="CHEBI:64074"/>
        <dbReference type="ChEBI" id="CHEBI:64075"/>
        <dbReference type="EC" id="5.1.99.6"/>
    </reaction>
</comment>
<name>A0A8H3EWM0_9LECA</name>
<evidence type="ECO:0000313" key="12">
    <source>
        <dbReference type="EMBL" id="CAF9910191.1"/>
    </source>
</evidence>
<dbReference type="EMBL" id="CAJPDS010000008">
    <property type="protein sequence ID" value="CAF9910191.1"/>
    <property type="molecule type" value="Genomic_DNA"/>
</dbReference>
<keyword evidence="8 10" id="KW-0520">NAD</keyword>
<evidence type="ECO:0000256" key="2">
    <source>
        <dbReference type="ARBA" id="ARBA00000909"/>
    </source>
</evidence>
<protein>
    <recommendedName>
        <fullName evidence="3 10">NAD(P)H-hydrate epimerase</fullName>
        <ecNumber evidence="3 10">5.1.99.6</ecNumber>
    </recommendedName>
    <alternativeName>
        <fullName evidence="10">NAD(P)HX epimerase</fullName>
    </alternativeName>
</protein>
<feature type="binding site" evidence="10">
    <location>
        <position position="151"/>
    </location>
    <ligand>
        <name>(6S)-NADPHX</name>
        <dbReference type="ChEBI" id="CHEBI:64076"/>
    </ligand>
</feature>
<reference evidence="12" key="1">
    <citation type="submission" date="2021-03" db="EMBL/GenBank/DDBJ databases">
        <authorList>
            <person name="Tagirdzhanova G."/>
        </authorList>
    </citation>
    <scope>NUCLEOTIDE SEQUENCE</scope>
</reference>
<dbReference type="HAMAP" id="MF_01966">
    <property type="entry name" value="NADHX_epimerase"/>
    <property type="match status" value="1"/>
</dbReference>
<keyword evidence="4 10" id="KW-0479">Metal-binding</keyword>
<comment type="subcellular location">
    <subcellularLocation>
        <location evidence="10">Cytoplasm</location>
    </subcellularLocation>
    <subcellularLocation>
        <location evidence="10">Mitochondrion</location>
    </subcellularLocation>
</comment>
<comment type="catalytic activity">
    <reaction evidence="2 10">
        <text>(6R)-NADPHX = (6S)-NADPHX</text>
        <dbReference type="Rhea" id="RHEA:32227"/>
        <dbReference type="ChEBI" id="CHEBI:64076"/>
        <dbReference type="ChEBI" id="CHEBI:64077"/>
        <dbReference type="EC" id="5.1.99.6"/>
    </reaction>
</comment>
<dbReference type="PANTHER" id="PTHR13232">
    <property type="entry name" value="NAD(P)H-HYDRATE EPIMERASE"/>
    <property type="match status" value="1"/>
</dbReference>
<keyword evidence="10" id="KW-0496">Mitochondrion</keyword>
<dbReference type="OrthoDB" id="10064708at2759"/>
<keyword evidence="5 10" id="KW-0547">Nucleotide-binding</keyword>
<feature type="binding site" evidence="10">
    <location>
        <position position="57"/>
    </location>
    <ligand>
        <name>K(+)</name>
        <dbReference type="ChEBI" id="CHEBI:29103"/>
    </ligand>
</feature>
<evidence type="ECO:0000313" key="13">
    <source>
        <dbReference type="Proteomes" id="UP000664521"/>
    </source>
</evidence>
<keyword evidence="7 10" id="KW-0630">Potassium</keyword>
<comment type="similarity">
    <text evidence="10">Belongs to the NnrE/AIBP family.</text>
</comment>
<dbReference type="GO" id="GO:0005739">
    <property type="term" value="C:mitochondrion"/>
    <property type="evidence" value="ECO:0007669"/>
    <property type="project" value="UniProtKB-SubCell"/>
</dbReference>
<evidence type="ECO:0000256" key="8">
    <source>
        <dbReference type="ARBA" id="ARBA00023027"/>
    </source>
</evidence>
<dbReference type="GO" id="GO:0046872">
    <property type="term" value="F:metal ion binding"/>
    <property type="evidence" value="ECO:0007669"/>
    <property type="project" value="UniProtKB-KW"/>
</dbReference>
<comment type="cofactor">
    <cofactor evidence="10">
        <name>K(+)</name>
        <dbReference type="ChEBI" id="CHEBI:29103"/>
    </cofactor>
    <text evidence="10">Binds 1 potassium ion per subunit.</text>
</comment>
<comment type="function">
    <text evidence="10">Catalyzes the epimerization of the S- and R-forms of NAD(P)HX, a damaged form of NAD(P)H that is a result of enzymatic or heat-dependent hydration. This is a prerequisite for the S-specific NAD(P)H-hydrate dehydratase to allow the repair of both epimers of NAD(P)HX.</text>
</comment>
<evidence type="ECO:0000256" key="4">
    <source>
        <dbReference type="ARBA" id="ARBA00022723"/>
    </source>
</evidence>
<keyword evidence="6" id="KW-0521">NADP</keyword>
<dbReference type="NCBIfam" id="TIGR00197">
    <property type="entry name" value="yjeF_nterm"/>
    <property type="match status" value="1"/>
</dbReference>
<dbReference type="FunFam" id="3.40.50.10260:FF:000005">
    <property type="entry name" value="NAD(P)H-hydrate epimerase"/>
    <property type="match status" value="1"/>
</dbReference>
<gene>
    <name evidence="12" type="ORF">HETSPECPRED_009645</name>
</gene>
<dbReference type="AlphaFoldDB" id="A0A8H3EWM0"/>
<feature type="binding site" evidence="10">
    <location>
        <position position="154"/>
    </location>
    <ligand>
        <name>K(+)</name>
        <dbReference type="ChEBI" id="CHEBI:29103"/>
    </ligand>
</feature>
<feature type="binding site" evidence="10">
    <location>
        <begin position="122"/>
        <end position="128"/>
    </location>
    <ligand>
        <name>(6S)-NADPHX</name>
        <dbReference type="ChEBI" id="CHEBI:64076"/>
    </ligand>
</feature>
<dbReference type="Pfam" id="PF03853">
    <property type="entry name" value="YjeF_N"/>
    <property type="match status" value="1"/>
</dbReference>
<evidence type="ECO:0000256" key="10">
    <source>
        <dbReference type="HAMAP-Rule" id="MF_03159"/>
    </source>
</evidence>
<organism evidence="12 13">
    <name type="scientific">Heterodermia speciosa</name>
    <dbReference type="NCBI Taxonomy" id="116794"/>
    <lineage>
        <taxon>Eukaryota</taxon>
        <taxon>Fungi</taxon>
        <taxon>Dikarya</taxon>
        <taxon>Ascomycota</taxon>
        <taxon>Pezizomycotina</taxon>
        <taxon>Lecanoromycetes</taxon>
        <taxon>OSLEUM clade</taxon>
        <taxon>Lecanoromycetidae</taxon>
        <taxon>Caliciales</taxon>
        <taxon>Physciaceae</taxon>
        <taxon>Heterodermia</taxon>
    </lineage>
</organism>
<evidence type="ECO:0000259" key="11">
    <source>
        <dbReference type="PROSITE" id="PS51385"/>
    </source>
</evidence>
<dbReference type="InterPro" id="IPR036652">
    <property type="entry name" value="YjeF_N_dom_sf"/>
</dbReference>
<sequence length="245" mass="26711">MNAKNAAALDKDLMSAGAFSLDQLMELCGLSICQAVYRLHPPSKGNKVLVACGPGNNGGDGLVATRHLFHHGYQPTVYYPKKTSHELYQRLSTQLKNLDIPFTDDFESSLKTTNYVVDAIFGFSFSGEVRDPFRSVIAALETTKTPILAVDAPSSWNIEDGPPSSGPGAKYNPEALISLSAAKPLVNYFEGRHFIGGRFLPPSVAKQYDLDIPDYQGDEQVVETAPTGRKATSEKVLKMAERQDL</sequence>
<proteinExistence type="inferred from homology"/>
<evidence type="ECO:0000256" key="9">
    <source>
        <dbReference type="ARBA" id="ARBA00023235"/>
    </source>
</evidence>
<feature type="domain" description="YjeF N-terminal" evidence="11">
    <location>
        <begin position="6"/>
        <end position="211"/>
    </location>
</feature>
<comment type="caution">
    <text evidence="12">The sequence shown here is derived from an EMBL/GenBank/DDBJ whole genome shotgun (WGS) entry which is preliminary data.</text>
</comment>
<dbReference type="SUPFAM" id="SSF64153">
    <property type="entry name" value="YjeF N-terminal domain-like"/>
    <property type="match status" value="1"/>
</dbReference>
<evidence type="ECO:0000256" key="7">
    <source>
        <dbReference type="ARBA" id="ARBA00022958"/>
    </source>
</evidence>
<keyword evidence="9 10" id="KW-0413">Isomerase</keyword>
<dbReference type="Proteomes" id="UP000664521">
    <property type="component" value="Unassembled WGS sequence"/>
</dbReference>
<evidence type="ECO:0000256" key="6">
    <source>
        <dbReference type="ARBA" id="ARBA00022857"/>
    </source>
</evidence>
<feature type="binding site" evidence="10">
    <location>
        <begin position="56"/>
        <end position="60"/>
    </location>
    <ligand>
        <name>(6S)-NADPHX</name>
        <dbReference type="ChEBI" id="CHEBI:64076"/>
    </ligand>
</feature>
<evidence type="ECO:0000256" key="1">
    <source>
        <dbReference type="ARBA" id="ARBA00000013"/>
    </source>
</evidence>
<dbReference type="GO" id="GO:0000166">
    <property type="term" value="F:nucleotide binding"/>
    <property type="evidence" value="ECO:0007669"/>
    <property type="project" value="UniProtKB-KW"/>
</dbReference>
<evidence type="ECO:0000256" key="5">
    <source>
        <dbReference type="ARBA" id="ARBA00022741"/>
    </source>
</evidence>
<dbReference type="EC" id="5.1.99.6" evidence="3 10"/>
<dbReference type="Gene3D" id="3.40.50.10260">
    <property type="entry name" value="YjeF N-terminal domain"/>
    <property type="match status" value="1"/>
</dbReference>
<evidence type="ECO:0000256" key="3">
    <source>
        <dbReference type="ARBA" id="ARBA00012228"/>
    </source>
</evidence>
<dbReference type="PROSITE" id="PS51385">
    <property type="entry name" value="YJEF_N"/>
    <property type="match status" value="1"/>
</dbReference>
<dbReference type="PANTHER" id="PTHR13232:SF10">
    <property type="entry name" value="NAD(P)H-HYDRATE EPIMERASE"/>
    <property type="match status" value="1"/>
</dbReference>